<dbReference type="Proteomes" id="UP001595868">
    <property type="component" value="Unassembled WGS sequence"/>
</dbReference>
<evidence type="ECO:0000313" key="2">
    <source>
        <dbReference type="Proteomes" id="UP001595868"/>
    </source>
</evidence>
<comment type="caution">
    <text evidence="1">The sequence shown here is derived from an EMBL/GenBank/DDBJ whole genome shotgun (WGS) entry which is preliminary data.</text>
</comment>
<reference evidence="2" key="1">
    <citation type="journal article" date="2019" name="Int. J. Syst. Evol. Microbiol.">
        <title>The Global Catalogue of Microorganisms (GCM) 10K type strain sequencing project: providing services to taxonomists for standard genome sequencing and annotation.</title>
        <authorList>
            <consortium name="The Broad Institute Genomics Platform"/>
            <consortium name="The Broad Institute Genome Sequencing Center for Infectious Disease"/>
            <person name="Wu L."/>
            <person name="Ma J."/>
        </authorList>
    </citation>
    <scope>NUCLEOTIDE SEQUENCE [LARGE SCALE GENOMIC DNA]</scope>
    <source>
        <strain evidence="2">2902at01</strain>
    </source>
</reference>
<gene>
    <name evidence="1" type="ORF">ACFOX0_29305</name>
</gene>
<dbReference type="RefSeq" id="WP_377552120.1">
    <property type="nucleotide sequence ID" value="NZ_JBHSBN010000032.1"/>
</dbReference>
<sequence length="202" mass="21917">MSPAATVVRFSGFVPQAATREVTVGRVEIFGVRAWLAFRRDRAELARRGGGPAICGLDQLDALMNLPAGLPVPVASVPAGDRRLLRRLPAGSLDWSGASVTRRVVPPLVPLLAMVRARTWSAGLRAASRFGAYCPRLMMVPALPVDAEHALAQASFYGVGVAVTDRGQPRIVLESEPLADWQPTPAWWWFAEEVYRQVQPAP</sequence>
<keyword evidence="2" id="KW-1185">Reference proteome</keyword>
<evidence type="ECO:0000313" key="1">
    <source>
        <dbReference type="EMBL" id="MFC4110009.1"/>
    </source>
</evidence>
<protein>
    <submittedName>
        <fullName evidence="1">Uncharacterized protein</fullName>
    </submittedName>
</protein>
<organism evidence="1 2">
    <name type="scientific">Micromonospora zhanjiangensis</name>
    <dbReference type="NCBI Taxonomy" id="1522057"/>
    <lineage>
        <taxon>Bacteria</taxon>
        <taxon>Bacillati</taxon>
        <taxon>Actinomycetota</taxon>
        <taxon>Actinomycetes</taxon>
        <taxon>Micromonosporales</taxon>
        <taxon>Micromonosporaceae</taxon>
        <taxon>Micromonospora</taxon>
    </lineage>
</organism>
<dbReference type="EMBL" id="JBHSBN010000032">
    <property type="protein sequence ID" value="MFC4110009.1"/>
    <property type="molecule type" value="Genomic_DNA"/>
</dbReference>
<name>A0ABV8KVH1_9ACTN</name>
<accession>A0ABV8KVH1</accession>
<proteinExistence type="predicted"/>